<accession>A0A3E1NRM5</accession>
<dbReference type="Pfam" id="PF14114">
    <property type="entry name" value="DUF4286"/>
    <property type="match status" value="1"/>
</dbReference>
<evidence type="ECO:0000313" key="2">
    <source>
        <dbReference type="Proteomes" id="UP000261284"/>
    </source>
</evidence>
<evidence type="ECO:0000313" key="1">
    <source>
        <dbReference type="EMBL" id="RFM30567.1"/>
    </source>
</evidence>
<dbReference type="EMBL" id="QTJU01000001">
    <property type="protein sequence ID" value="RFM30567.1"/>
    <property type="molecule type" value="Genomic_DNA"/>
</dbReference>
<dbReference type="OrthoDB" id="1121837at2"/>
<organism evidence="1 2">
    <name type="scientific">Deminuibacter soli</name>
    <dbReference type="NCBI Taxonomy" id="2291815"/>
    <lineage>
        <taxon>Bacteria</taxon>
        <taxon>Pseudomonadati</taxon>
        <taxon>Bacteroidota</taxon>
        <taxon>Chitinophagia</taxon>
        <taxon>Chitinophagales</taxon>
        <taxon>Chitinophagaceae</taxon>
        <taxon>Deminuibacter</taxon>
    </lineage>
</organism>
<dbReference type="InterPro" id="IPR025563">
    <property type="entry name" value="DUF4286"/>
</dbReference>
<dbReference type="RefSeq" id="WP_116846322.1">
    <property type="nucleotide sequence ID" value="NZ_QTJU01000001.1"/>
</dbReference>
<proteinExistence type="predicted"/>
<keyword evidence="2" id="KW-1185">Reference proteome</keyword>
<name>A0A3E1NRM5_9BACT</name>
<comment type="caution">
    <text evidence="1">The sequence shown here is derived from an EMBL/GenBank/DDBJ whole genome shotgun (WGS) entry which is preliminary data.</text>
</comment>
<reference evidence="1 2" key="1">
    <citation type="submission" date="2018-08" db="EMBL/GenBank/DDBJ databases">
        <title>Chitinophagaceae sp. K23C18032701, a novel bacterium isolated from forest soil.</title>
        <authorList>
            <person name="Wang C."/>
        </authorList>
    </citation>
    <scope>NUCLEOTIDE SEQUENCE [LARGE SCALE GENOMIC DNA]</scope>
    <source>
        <strain evidence="1 2">K23C18032701</strain>
    </source>
</reference>
<dbReference type="Proteomes" id="UP000261284">
    <property type="component" value="Unassembled WGS sequence"/>
</dbReference>
<protein>
    <submittedName>
        <fullName evidence="1">DUF4286 family protein</fullName>
    </submittedName>
</protein>
<gene>
    <name evidence="1" type="ORF">DXN05_06325</name>
</gene>
<dbReference type="AlphaFoldDB" id="A0A3E1NRM5"/>
<sequence>MFIYNITTKVDTAIHDAWLQWMLDVHIPEVLGTGCFEKHQLVRIREIDDSDGPTYAIQYYAAGKALYNRYIQQYAPALQLEVRKTWGDSIVSFNSLMEVVN</sequence>